<accession>A0A1S3DLD8</accession>
<dbReference type="InterPro" id="IPR000425">
    <property type="entry name" value="MIP"/>
</dbReference>
<gene>
    <name evidence="12" type="primary">LOC103520911</name>
</gene>
<evidence type="ECO:0000256" key="8">
    <source>
        <dbReference type="ARBA" id="ARBA00023136"/>
    </source>
</evidence>
<evidence type="ECO:0000256" key="5">
    <source>
        <dbReference type="ARBA" id="ARBA00022692"/>
    </source>
</evidence>
<evidence type="ECO:0000256" key="6">
    <source>
        <dbReference type="ARBA" id="ARBA00022737"/>
    </source>
</evidence>
<dbReference type="Gene3D" id="1.20.1080.10">
    <property type="entry name" value="Glycerol uptake facilitator protein"/>
    <property type="match status" value="1"/>
</dbReference>
<keyword evidence="5 9" id="KW-0812">Transmembrane</keyword>
<feature type="transmembrane region" description="Helical" evidence="10">
    <location>
        <begin position="207"/>
        <end position="238"/>
    </location>
</feature>
<dbReference type="FunFam" id="1.20.1080.10:FF:000009">
    <property type="entry name" value="aquaporin-4 isoform X1"/>
    <property type="match status" value="1"/>
</dbReference>
<dbReference type="NCBIfam" id="TIGR00861">
    <property type="entry name" value="MIP"/>
    <property type="match status" value="1"/>
</dbReference>
<keyword evidence="11" id="KW-1185">Reference proteome</keyword>
<dbReference type="PANTHER" id="PTHR19139:SF291">
    <property type="entry name" value="AQUAPORIN"/>
    <property type="match status" value="1"/>
</dbReference>
<dbReference type="OMA" id="FWVGPIS"/>
<dbReference type="RefSeq" id="XP_008484232.1">
    <property type="nucleotide sequence ID" value="XM_008486010.3"/>
</dbReference>
<dbReference type="InterPro" id="IPR022357">
    <property type="entry name" value="MIP_CS"/>
</dbReference>
<dbReference type="STRING" id="121845.A0A1S3DLD8"/>
<dbReference type="SMR" id="A0A1S3DLD8"/>
<feature type="transmembrane region" description="Helical" evidence="10">
    <location>
        <begin position="20"/>
        <end position="39"/>
    </location>
</feature>
<dbReference type="PaxDb" id="121845-A0A1S3DLD8"/>
<feature type="transmembrane region" description="Helical" evidence="10">
    <location>
        <begin position="134"/>
        <end position="154"/>
    </location>
</feature>
<dbReference type="InterPro" id="IPR023271">
    <property type="entry name" value="Aquaporin-like"/>
</dbReference>
<evidence type="ECO:0000256" key="3">
    <source>
        <dbReference type="ARBA" id="ARBA00011881"/>
    </source>
</evidence>
<dbReference type="Proteomes" id="UP000079169">
    <property type="component" value="Unplaced"/>
</dbReference>
<evidence type="ECO:0000256" key="9">
    <source>
        <dbReference type="RuleBase" id="RU000477"/>
    </source>
</evidence>
<evidence type="ECO:0000256" key="10">
    <source>
        <dbReference type="SAM" id="Phobius"/>
    </source>
</evidence>
<name>A0A1S3DLD8_DIACI</name>
<dbReference type="PROSITE" id="PS00221">
    <property type="entry name" value="MIP"/>
    <property type="match status" value="1"/>
</dbReference>
<evidence type="ECO:0000256" key="4">
    <source>
        <dbReference type="ARBA" id="ARBA00022448"/>
    </source>
</evidence>
<comment type="similarity">
    <text evidence="2 9">Belongs to the MIP/aquaporin (TC 1.A.8) family.</text>
</comment>
<evidence type="ECO:0000256" key="1">
    <source>
        <dbReference type="ARBA" id="ARBA00004141"/>
    </source>
</evidence>
<dbReference type="PANTHER" id="PTHR19139">
    <property type="entry name" value="AQUAPORIN TRANSPORTER"/>
    <property type="match status" value="1"/>
</dbReference>
<reference evidence="12" key="1">
    <citation type="submission" date="2025-08" db="UniProtKB">
        <authorList>
            <consortium name="RefSeq"/>
        </authorList>
    </citation>
    <scope>IDENTIFICATION</scope>
</reference>
<comment type="subunit">
    <text evidence="3">Homotetramer.</text>
</comment>
<sequence>MRGVIGIHDVRDKNIWRALIAELIGTFVLVFVGTGSIMWPNDPNTVDVTKIALTFGFVIATIAQAIGHVSGCHINPAVTIGLFCSGHISLLKGFFYIIMQCVGAVAGSAVLEAVTPNPCCKLGMTGLNPSINATQGLIIEAIITFVLVLTVEAVCDDRRTDIKGSVPVAVGLAITCCHLAAIKFTGASMNPARTLGPAVIGNHWDNIWVYWAGPILGGVLAGVLYKMLLPSIGLCYFISSMDLKISSSAKFSEVLRIYGIYKTRKWQLVT</sequence>
<dbReference type="InterPro" id="IPR034294">
    <property type="entry name" value="Aquaporin_transptr"/>
</dbReference>
<organism evidence="11 12">
    <name type="scientific">Diaphorina citri</name>
    <name type="common">Asian citrus psyllid</name>
    <dbReference type="NCBI Taxonomy" id="121845"/>
    <lineage>
        <taxon>Eukaryota</taxon>
        <taxon>Metazoa</taxon>
        <taxon>Ecdysozoa</taxon>
        <taxon>Arthropoda</taxon>
        <taxon>Hexapoda</taxon>
        <taxon>Insecta</taxon>
        <taxon>Pterygota</taxon>
        <taxon>Neoptera</taxon>
        <taxon>Paraneoptera</taxon>
        <taxon>Hemiptera</taxon>
        <taxon>Sternorrhyncha</taxon>
        <taxon>Psylloidea</taxon>
        <taxon>Psyllidae</taxon>
        <taxon>Diaphorininae</taxon>
        <taxon>Diaphorina</taxon>
    </lineage>
</organism>
<protein>
    <submittedName>
        <fullName evidence="12">Aquaporin AQPAe.a</fullName>
    </submittedName>
</protein>
<dbReference type="GeneID" id="103520911"/>
<feature type="transmembrane region" description="Helical" evidence="10">
    <location>
        <begin position="93"/>
        <end position="114"/>
    </location>
</feature>
<keyword evidence="6" id="KW-0677">Repeat</keyword>
<evidence type="ECO:0000313" key="11">
    <source>
        <dbReference type="Proteomes" id="UP000079169"/>
    </source>
</evidence>
<feature type="transmembrane region" description="Helical" evidence="10">
    <location>
        <begin position="166"/>
        <end position="187"/>
    </location>
</feature>
<dbReference type="SUPFAM" id="SSF81338">
    <property type="entry name" value="Aquaporin-like"/>
    <property type="match status" value="1"/>
</dbReference>
<dbReference type="AlphaFoldDB" id="A0A1S3DLD8"/>
<proteinExistence type="inferred from homology"/>
<dbReference type="PRINTS" id="PR00783">
    <property type="entry name" value="MINTRINSICP"/>
</dbReference>
<dbReference type="GO" id="GO:0015250">
    <property type="term" value="F:water channel activity"/>
    <property type="evidence" value="ECO:0007669"/>
    <property type="project" value="UniProtKB-ARBA"/>
</dbReference>
<dbReference type="CDD" id="cd00333">
    <property type="entry name" value="MIP"/>
    <property type="match status" value="1"/>
</dbReference>
<keyword evidence="4 9" id="KW-0813">Transport</keyword>
<dbReference type="KEGG" id="dci:103520911"/>
<feature type="transmembrane region" description="Helical" evidence="10">
    <location>
        <begin position="51"/>
        <end position="72"/>
    </location>
</feature>
<dbReference type="Pfam" id="PF00230">
    <property type="entry name" value="MIP"/>
    <property type="match status" value="1"/>
</dbReference>
<comment type="subcellular location">
    <subcellularLocation>
        <location evidence="1">Membrane</location>
        <topology evidence="1">Multi-pass membrane protein</topology>
    </subcellularLocation>
</comment>
<keyword evidence="8 10" id="KW-0472">Membrane</keyword>
<keyword evidence="7 10" id="KW-1133">Transmembrane helix</keyword>
<dbReference type="GO" id="GO:0005886">
    <property type="term" value="C:plasma membrane"/>
    <property type="evidence" value="ECO:0007669"/>
    <property type="project" value="TreeGrafter"/>
</dbReference>
<evidence type="ECO:0000256" key="7">
    <source>
        <dbReference type="ARBA" id="ARBA00022989"/>
    </source>
</evidence>
<dbReference type="GO" id="GO:0048878">
    <property type="term" value="P:chemical homeostasis"/>
    <property type="evidence" value="ECO:0007669"/>
    <property type="project" value="UniProtKB-ARBA"/>
</dbReference>
<evidence type="ECO:0000256" key="2">
    <source>
        <dbReference type="ARBA" id="ARBA00006175"/>
    </source>
</evidence>
<evidence type="ECO:0000313" key="12">
    <source>
        <dbReference type="RefSeq" id="XP_008484232.1"/>
    </source>
</evidence>
<dbReference type="CTD" id="36236"/>